<dbReference type="GO" id="GO:0006508">
    <property type="term" value="P:proteolysis"/>
    <property type="evidence" value="ECO:0007669"/>
    <property type="project" value="InterPro"/>
</dbReference>
<dbReference type="InterPro" id="IPR015943">
    <property type="entry name" value="WD40/YVTN_repeat-like_dom_sf"/>
</dbReference>
<feature type="region of interest" description="Disordered" evidence="1">
    <location>
        <begin position="711"/>
        <end position="746"/>
    </location>
</feature>
<evidence type="ECO:0000256" key="1">
    <source>
        <dbReference type="SAM" id="MobiDB-lite"/>
    </source>
</evidence>
<feature type="domain" description="Sulfatase-modifying factor enzyme-like" evidence="3">
    <location>
        <begin position="152"/>
        <end position="395"/>
    </location>
</feature>
<dbReference type="InterPro" id="IPR043504">
    <property type="entry name" value="Peptidase_S1_PA_chymotrypsin"/>
</dbReference>
<dbReference type="Gene3D" id="2.130.10.10">
    <property type="entry name" value="YVTN repeat-like/Quinoprotein amine dehydrogenase"/>
    <property type="match status" value="2"/>
</dbReference>
<dbReference type="PANTHER" id="PTHR23150">
    <property type="entry name" value="SULFATASE MODIFYING FACTOR 1, 2"/>
    <property type="match status" value="1"/>
</dbReference>
<dbReference type="Gene3D" id="3.90.1580.10">
    <property type="entry name" value="paralog of FGE (formylglycine-generating enzyme)"/>
    <property type="match status" value="2"/>
</dbReference>
<dbReference type="OrthoDB" id="9766361at2"/>
<dbReference type="SUPFAM" id="SSF50494">
    <property type="entry name" value="Trypsin-like serine proteases"/>
    <property type="match status" value="1"/>
</dbReference>
<dbReference type="Pfam" id="PF07676">
    <property type="entry name" value="PD40"/>
    <property type="match status" value="1"/>
</dbReference>
<feature type="domain" description="Sulfatase-modifying factor enzyme-like" evidence="3">
    <location>
        <begin position="432"/>
        <end position="705"/>
    </location>
</feature>
<dbReference type="InterPro" id="IPR016187">
    <property type="entry name" value="CTDL_fold"/>
</dbReference>
<dbReference type="Pfam" id="PF03781">
    <property type="entry name" value="FGE-sulfatase"/>
    <property type="match status" value="2"/>
</dbReference>
<gene>
    <name evidence="4" type="primary">pkn1_3</name>
    <name evidence="4" type="ORF">Pan153_38220</name>
</gene>
<evidence type="ECO:0000313" key="4">
    <source>
        <dbReference type="EMBL" id="QDV19159.1"/>
    </source>
</evidence>
<feature type="signal peptide" evidence="2">
    <location>
        <begin position="1"/>
        <end position="33"/>
    </location>
</feature>
<protein>
    <submittedName>
        <fullName evidence="4">Serine/threonine-protein kinase pkn1</fullName>
        <ecNumber evidence="4">2.7.11.1</ecNumber>
    </submittedName>
</protein>
<feature type="compositionally biased region" description="Pro residues" evidence="1">
    <location>
        <begin position="722"/>
        <end position="746"/>
    </location>
</feature>
<feature type="chain" id="PRO_5021932876" evidence="2">
    <location>
        <begin position="34"/>
        <end position="1785"/>
    </location>
</feature>
<dbReference type="GO" id="GO:0004252">
    <property type="term" value="F:serine-type endopeptidase activity"/>
    <property type="evidence" value="ECO:0007669"/>
    <property type="project" value="InterPro"/>
</dbReference>
<feature type="region of interest" description="Disordered" evidence="1">
    <location>
        <begin position="401"/>
        <end position="424"/>
    </location>
</feature>
<organism evidence="4 5">
    <name type="scientific">Gimesia panareensis</name>
    <dbReference type="NCBI Taxonomy" id="2527978"/>
    <lineage>
        <taxon>Bacteria</taxon>
        <taxon>Pseudomonadati</taxon>
        <taxon>Planctomycetota</taxon>
        <taxon>Planctomycetia</taxon>
        <taxon>Planctomycetales</taxon>
        <taxon>Planctomycetaceae</taxon>
        <taxon>Gimesia</taxon>
    </lineage>
</organism>
<dbReference type="Proteomes" id="UP000320839">
    <property type="component" value="Chromosome"/>
</dbReference>
<reference evidence="4 5" key="1">
    <citation type="submission" date="2019-02" db="EMBL/GenBank/DDBJ databases">
        <title>Deep-cultivation of Planctomycetes and their phenomic and genomic characterization uncovers novel biology.</title>
        <authorList>
            <person name="Wiegand S."/>
            <person name="Jogler M."/>
            <person name="Boedeker C."/>
            <person name="Pinto D."/>
            <person name="Vollmers J."/>
            <person name="Rivas-Marin E."/>
            <person name="Kohn T."/>
            <person name="Peeters S.H."/>
            <person name="Heuer A."/>
            <person name="Rast P."/>
            <person name="Oberbeckmann S."/>
            <person name="Bunk B."/>
            <person name="Jeske O."/>
            <person name="Meyerdierks A."/>
            <person name="Storesund J.E."/>
            <person name="Kallscheuer N."/>
            <person name="Luecker S."/>
            <person name="Lage O.M."/>
            <person name="Pohl T."/>
            <person name="Merkel B.J."/>
            <person name="Hornburger P."/>
            <person name="Mueller R.-W."/>
            <person name="Bruemmer F."/>
            <person name="Labrenz M."/>
            <person name="Spormann A.M."/>
            <person name="Op den Camp H."/>
            <person name="Overmann J."/>
            <person name="Amann R."/>
            <person name="Jetten M.S.M."/>
            <person name="Mascher T."/>
            <person name="Medema M.H."/>
            <person name="Devos D.P."/>
            <person name="Kaster A.-K."/>
            <person name="Ovreas L."/>
            <person name="Rohde M."/>
            <person name="Galperin M.Y."/>
            <person name="Jogler C."/>
        </authorList>
    </citation>
    <scope>NUCLEOTIDE SEQUENCE [LARGE SCALE GENOMIC DNA]</scope>
    <source>
        <strain evidence="4 5">Pan153</strain>
    </source>
</reference>
<dbReference type="EMBL" id="CP036317">
    <property type="protein sequence ID" value="QDV19159.1"/>
    <property type="molecule type" value="Genomic_DNA"/>
</dbReference>
<dbReference type="Pfam" id="PF13365">
    <property type="entry name" value="Trypsin_2"/>
    <property type="match status" value="1"/>
</dbReference>
<dbReference type="RefSeq" id="WP_145457227.1">
    <property type="nucleotide sequence ID" value="NZ_CP036317.1"/>
</dbReference>
<accession>A0A518FS35</accession>
<dbReference type="InterPro" id="IPR051043">
    <property type="entry name" value="Sulfatase_Mod_Factor_Kinase"/>
</dbReference>
<dbReference type="InterPro" id="IPR009003">
    <property type="entry name" value="Peptidase_S1_PA"/>
</dbReference>
<evidence type="ECO:0000259" key="3">
    <source>
        <dbReference type="Pfam" id="PF03781"/>
    </source>
</evidence>
<keyword evidence="2" id="KW-0732">Signal</keyword>
<name>A0A518FS35_9PLAN</name>
<dbReference type="PANTHER" id="PTHR23150:SF19">
    <property type="entry name" value="FORMYLGLYCINE-GENERATING ENZYME"/>
    <property type="match status" value="1"/>
</dbReference>
<dbReference type="InterPro" id="IPR011659">
    <property type="entry name" value="WD40"/>
</dbReference>
<keyword evidence="4" id="KW-0808">Transferase</keyword>
<sequence precursor="true">MTFLSDSHFCNSVQLRAFRLCLLLLVCSSFACSDPGNANPQTAENVPETPVSQPAKPVPAEPESASATPVAEAQEKAPETPEPVADKPQQPVNETPAPSASASVAAVDPQTQPATPLNAPFDEQTAHKAQAAWAASLNREPQITNSLGMQLTLIPPGEFTMGSPTTEAERDDFEFPHRVKLTRPFYLGIYEVTQAEYRTLMGENPSWFSATGKGKEKVAGKNTDRFPVEFTNWEDAQNFCRKLSAREGKTYRLPTEAEWEYACRAGTTSPFHYGIFDNGQAGNTHGGAPYGTDQKGPALGRTTEVGSYSPNAFGLYDMHGNVFEWCADWFLPQLYRQRAGKITVDPLISKRTPPAKTRVLRGGSWTKGKGFHSRAALRRGNLPDWKGQNIGFRVVQEISPDTKPAPVVKSEPKPSPAKDKSVAATMKDPRAGELVYIPPGKFLMGSLKSEPGSWPMERPQHEVEIKQGFYIGKYEVTHSEFVEFFKKTKYKTDAEKSEKGGGGYMVRQKGIVNWNRRFSWRDPGFTQKNNSPVVNISWNDAVAYCDWLTKQDGQYRFRLPTEEEWEYCARAGTKSAYVWGDKQESMVGNENASDQSLANLLNADSFHKGRCGKWNDGIPFTAPVGTFKPNPFGLYDMLGNVSEWCSDVYLDNSYQLPKDRIPTTGKKRVLRGGAFDYLPMDCRVARRLGDWVNEPRCDRGFRVVRELAPQSGKTELAEAPQRPLPGKPPAKSPAPLPVNPPVTPPVVPQNPPQTFQKEVIQFGRLATPEPVTSFTVSEDNRYLICSHQGANQVSIWDALTLKLVKILSTPSPRSVLSRGPLLMVANDGEGTVSVFSSKDQWAQTNQLDVERPHIVYLSAPHGRHFQNEILVTCHGEGAEASYRDCHVYHLDLKNDKDRHLMKAALATCSFDGKYVITQGSFNLSPAGGITAFAWDDLVSDRRAQTIFQGGISQTPYVYQVYPGSFWIGNNVVFGGVPLVGVKSKLDYLVVADRNRKLLYVLTPHEVKVYPLSAVMEEVADRKAEFPLQEFSHIYHRIYRIRGYLLDHPIAFTENQQTHLFVLDMSKNQMLIAKTPAFEIPEELLAPGLITAAPHPGNPTPGSPAPAAKHEAPNPLKFPALIAEGETFSHQLPEQPETRYELMYGPQGVNLNEKNVVTWKPGSKQVGKQEFKIKVTQGDKVSFERIEVEVVSRDLVKMYGGLDKLQNFPRLHLELEPAKLIPTPDYQSLLVLQGKKVHRLTGDGIKDIQTYELPERYEFIGERDGTFLALDQGRFQLDLIDQKSGRVKKSIPLDKAGVPVLEMTDLAVHPKLDISYVAIKTGMEVPRYRVLVVNESNSRVIAPDELLGTWVCVDPSGKMLYTGYRDLYRNGTKFHINPGWRLLEVPQYGNLDFLISFKLRRGMPVIYQYIDNAGGNGNGIRLSSDGKRITYLSNGGFPSLSRNLAGWNATQFKQNPVVYETKGRGVCTQLAFHPTLKIVAVPGGNSAVLFDRETGEVLEDKLLLLDRGLGDVKVADLAFSPDGKSLLFHCQNPFQGNYVRAVPLKLTPTEQKQVGRKINLAQKKPRPVPSIKQAELQALKLDAKPEKQTPRQIAERFNPSVVLIKTETGSGTGFVVGSEGYILTCAHAAPEDEKILVEFQVGKASPKEAEATIIHWDEEQDLALLKLNQKVKLSPVVLSSRTAFDSGEHLTVIGNPGLGETILSQTLTTGVISNPKRILRDQPLIQISAAVNPGNSGGPVFDDRGQVIGLVILKADIEAAGFAIPSTELRKFLLSVASEKPVASKN</sequence>
<keyword evidence="4" id="KW-0418">Kinase</keyword>
<dbReference type="SUPFAM" id="SSF56436">
    <property type="entry name" value="C-type lectin-like"/>
    <property type="match status" value="2"/>
</dbReference>
<dbReference type="InterPro" id="IPR005532">
    <property type="entry name" value="SUMF_dom"/>
</dbReference>
<feature type="compositionally biased region" description="Low complexity" evidence="1">
    <location>
        <begin position="96"/>
        <end position="107"/>
    </location>
</feature>
<feature type="compositionally biased region" description="Basic and acidic residues" evidence="1">
    <location>
        <begin position="410"/>
        <end position="424"/>
    </location>
</feature>
<proteinExistence type="predicted"/>
<dbReference type="GO" id="GO:0004674">
    <property type="term" value="F:protein serine/threonine kinase activity"/>
    <property type="evidence" value="ECO:0007669"/>
    <property type="project" value="UniProtKB-EC"/>
</dbReference>
<evidence type="ECO:0000313" key="5">
    <source>
        <dbReference type="Proteomes" id="UP000320839"/>
    </source>
</evidence>
<dbReference type="InterPro" id="IPR042095">
    <property type="entry name" value="SUMF_sf"/>
</dbReference>
<evidence type="ECO:0000256" key="2">
    <source>
        <dbReference type="SAM" id="SignalP"/>
    </source>
</evidence>
<dbReference type="Gene3D" id="2.40.10.10">
    <property type="entry name" value="Trypsin-like serine proteases"/>
    <property type="match status" value="2"/>
</dbReference>
<dbReference type="SUPFAM" id="SSF82171">
    <property type="entry name" value="DPP6 N-terminal domain-like"/>
    <property type="match status" value="1"/>
</dbReference>
<dbReference type="EC" id="2.7.11.1" evidence="4"/>
<dbReference type="GO" id="GO:0120147">
    <property type="term" value="F:formylglycine-generating oxidase activity"/>
    <property type="evidence" value="ECO:0007669"/>
    <property type="project" value="TreeGrafter"/>
</dbReference>
<feature type="region of interest" description="Disordered" evidence="1">
    <location>
        <begin position="37"/>
        <end position="119"/>
    </location>
</feature>
<dbReference type="PRINTS" id="PR00834">
    <property type="entry name" value="PROTEASES2C"/>
</dbReference>
<dbReference type="InterPro" id="IPR001940">
    <property type="entry name" value="Peptidase_S1C"/>
</dbReference>